<evidence type="ECO:0000313" key="1">
    <source>
        <dbReference type="EMBL" id="GAA5502399.1"/>
    </source>
</evidence>
<keyword evidence="2" id="KW-1185">Reference proteome</keyword>
<sequence length="108" mass="11700">MLVYGTPQPLLDTLDLDTNFVQVPTGTTSWFPFPQFLAKVGAEFVAPVAYSFMTDLNSSLKQQFFDATVAKGKAMVQPHGVLDDASGKSVTIGLHISRHGKPAYPNLT</sequence>
<dbReference type="EMBL" id="BAABRN010000022">
    <property type="protein sequence ID" value="GAA5502399.1"/>
    <property type="molecule type" value="Genomic_DNA"/>
</dbReference>
<accession>A0ABP9VAX3</accession>
<gene>
    <name evidence="1" type="ORF">Dxin01_02143</name>
</gene>
<comment type="caution">
    <text evidence="1">The sequence shown here is derived from an EMBL/GenBank/DDBJ whole genome shotgun (WGS) entry which is preliminary data.</text>
</comment>
<proteinExistence type="predicted"/>
<dbReference type="Proteomes" id="UP001458946">
    <property type="component" value="Unassembled WGS sequence"/>
</dbReference>
<reference evidence="1 2" key="1">
    <citation type="submission" date="2024-02" db="EMBL/GenBank/DDBJ databases">
        <title>Deinococcus xinjiangensis NBRC 107630.</title>
        <authorList>
            <person name="Ichikawa N."/>
            <person name="Katano-Makiyama Y."/>
            <person name="Hidaka K."/>
        </authorList>
    </citation>
    <scope>NUCLEOTIDE SEQUENCE [LARGE SCALE GENOMIC DNA]</scope>
    <source>
        <strain evidence="1 2">NBRC 107630</strain>
    </source>
</reference>
<evidence type="ECO:0000313" key="2">
    <source>
        <dbReference type="Proteomes" id="UP001458946"/>
    </source>
</evidence>
<organism evidence="1 2">
    <name type="scientific">Deinococcus xinjiangensis</name>
    <dbReference type="NCBI Taxonomy" id="457454"/>
    <lineage>
        <taxon>Bacteria</taxon>
        <taxon>Thermotogati</taxon>
        <taxon>Deinococcota</taxon>
        <taxon>Deinococci</taxon>
        <taxon>Deinococcales</taxon>
        <taxon>Deinococcaceae</taxon>
        <taxon>Deinococcus</taxon>
    </lineage>
</organism>
<protein>
    <submittedName>
        <fullName evidence="1">Uncharacterized protein</fullName>
    </submittedName>
</protein>
<name>A0ABP9VAX3_9DEIO</name>